<organism evidence="2">
    <name type="scientific">uncultured Alphaproteobacteria bacterium</name>
    <dbReference type="NCBI Taxonomy" id="91750"/>
    <lineage>
        <taxon>Bacteria</taxon>
        <taxon>Pseudomonadati</taxon>
        <taxon>Pseudomonadota</taxon>
        <taxon>Alphaproteobacteria</taxon>
        <taxon>environmental samples</taxon>
    </lineage>
</organism>
<dbReference type="InterPro" id="IPR029767">
    <property type="entry name" value="WecB-like"/>
</dbReference>
<name>A0A212KDI4_9PROT</name>
<sequence length="385" mass="40907">MTRTVCVVTGSRAEYGLLSPLLKEIAADPRLTLQLAVTGMHLSPEFGLTVKQIEADGFTPDARVDMLLASDTTVGVAKSLGLGVIGFADALDRLRPDLLVILGDRFEILAAAQAAMILRIPIAHIHGGELTEGVVDEAIRHSLTKMSHLHFVAAEPYRQRVIQLGEAPERVWTVGAPGLDSIRLIPRMSRAELSASLGLDLTEPYFLVTYHPVTLNAANGGIAPLLAALAEFPEHRLLVTGVNADPGNAPIRAAFEALAATHPDRVRTAVSLGQHRYLSALAHADAVIGNSSSGLLEAPSFRTPTVNVGDRQLGRLRAASVIDAAEDAAAVAAAIRRAISADFRAGLADMQSPFGDGHASERMLEIIANHPLEGILVKRFRDIGS</sequence>
<dbReference type="GO" id="GO:0004553">
    <property type="term" value="F:hydrolase activity, hydrolyzing O-glycosyl compounds"/>
    <property type="evidence" value="ECO:0007669"/>
    <property type="project" value="InterPro"/>
</dbReference>
<gene>
    <name evidence="2" type="ORF">KL86APRO_12653</name>
</gene>
<dbReference type="NCBIfam" id="TIGR03568">
    <property type="entry name" value="NeuC_NnaA"/>
    <property type="match status" value="1"/>
</dbReference>
<dbReference type="InterPro" id="IPR003331">
    <property type="entry name" value="UDP_GlcNAc_Epimerase_2_dom"/>
</dbReference>
<protein>
    <submittedName>
        <fullName evidence="2">UDP-N-acetyl-D-glucosamine 2-epimerase, UDP-hydrolysing</fullName>
    </submittedName>
</protein>
<evidence type="ECO:0000313" key="2">
    <source>
        <dbReference type="EMBL" id="SBW09697.1"/>
    </source>
</evidence>
<dbReference type="Pfam" id="PF02350">
    <property type="entry name" value="Epimerase_2"/>
    <property type="match status" value="1"/>
</dbReference>
<dbReference type="Gene3D" id="3.40.50.2000">
    <property type="entry name" value="Glycogen Phosphorylase B"/>
    <property type="match status" value="2"/>
</dbReference>
<dbReference type="AlphaFoldDB" id="A0A212KDI4"/>
<proteinExistence type="predicted"/>
<dbReference type="GO" id="GO:0006047">
    <property type="term" value="P:UDP-N-acetylglucosamine metabolic process"/>
    <property type="evidence" value="ECO:0007669"/>
    <property type="project" value="InterPro"/>
</dbReference>
<dbReference type="PANTHER" id="PTHR43174:SF3">
    <property type="entry name" value="UDP-N-ACETYLGLUCOSAMINE 2-EPIMERASE"/>
    <property type="match status" value="1"/>
</dbReference>
<dbReference type="InterPro" id="IPR020004">
    <property type="entry name" value="UDP-GlcNAc_Epase"/>
</dbReference>
<dbReference type="EMBL" id="FLUO01000001">
    <property type="protein sequence ID" value="SBW09697.1"/>
    <property type="molecule type" value="Genomic_DNA"/>
</dbReference>
<dbReference type="SUPFAM" id="SSF53756">
    <property type="entry name" value="UDP-Glycosyltransferase/glycogen phosphorylase"/>
    <property type="match status" value="1"/>
</dbReference>
<dbReference type="PANTHER" id="PTHR43174">
    <property type="entry name" value="UDP-N-ACETYLGLUCOSAMINE 2-EPIMERASE"/>
    <property type="match status" value="1"/>
</dbReference>
<evidence type="ECO:0000259" key="1">
    <source>
        <dbReference type="Pfam" id="PF02350"/>
    </source>
</evidence>
<accession>A0A212KDI4</accession>
<feature type="domain" description="UDP-N-acetylglucosamine 2-epimerase" evidence="1">
    <location>
        <begin position="23"/>
        <end position="367"/>
    </location>
</feature>
<reference evidence="2" key="1">
    <citation type="submission" date="2016-04" db="EMBL/GenBank/DDBJ databases">
        <authorList>
            <person name="Evans L.H."/>
            <person name="Alamgir A."/>
            <person name="Owens N."/>
            <person name="Weber N.D."/>
            <person name="Virtaneva K."/>
            <person name="Barbian K."/>
            <person name="Babar A."/>
            <person name="Rosenke K."/>
        </authorList>
    </citation>
    <scope>NUCLEOTIDE SEQUENCE</scope>
    <source>
        <strain evidence="2">86</strain>
    </source>
</reference>
<dbReference type="CDD" id="cd03786">
    <property type="entry name" value="GTB_UDP-GlcNAc_2-Epimerase"/>
    <property type="match status" value="1"/>
</dbReference>